<evidence type="ECO:0000256" key="8">
    <source>
        <dbReference type="ARBA" id="ARBA00048679"/>
    </source>
</evidence>
<evidence type="ECO:0000256" key="7">
    <source>
        <dbReference type="ARBA" id="ARBA00047899"/>
    </source>
</evidence>
<keyword evidence="6 9" id="KW-0067">ATP-binding</keyword>
<keyword evidence="3" id="KW-0808">Transferase</keyword>
<feature type="compositionally biased region" description="Low complexity" evidence="11">
    <location>
        <begin position="320"/>
        <end position="347"/>
    </location>
</feature>
<evidence type="ECO:0000256" key="9">
    <source>
        <dbReference type="PROSITE-ProRule" id="PRU10141"/>
    </source>
</evidence>
<dbReference type="PANTHER" id="PTHR22967">
    <property type="entry name" value="SERINE/THREONINE PROTEIN KINASE"/>
    <property type="match status" value="1"/>
</dbReference>
<evidence type="ECO:0000313" key="14">
    <source>
        <dbReference type="Proteomes" id="UP001165090"/>
    </source>
</evidence>
<dbReference type="InterPro" id="IPR011009">
    <property type="entry name" value="Kinase-like_dom_sf"/>
</dbReference>
<feature type="region of interest" description="Disordered" evidence="11">
    <location>
        <begin position="875"/>
        <end position="961"/>
    </location>
</feature>
<gene>
    <name evidence="13" type="ORF">VaNZ11_009030</name>
</gene>
<keyword evidence="14" id="KW-1185">Reference proteome</keyword>
<dbReference type="Proteomes" id="UP001165090">
    <property type="component" value="Unassembled WGS sequence"/>
</dbReference>
<feature type="compositionally biased region" description="Polar residues" evidence="11">
    <location>
        <begin position="371"/>
        <end position="381"/>
    </location>
</feature>
<feature type="compositionally biased region" description="Pro residues" evidence="11">
    <location>
        <begin position="432"/>
        <end position="448"/>
    </location>
</feature>
<name>A0ABQ5S7S4_9CHLO</name>
<dbReference type="EC" id="2.7.11.1" evidence="1"/>
<dbReference type="SMART" id="SM00220">
    <property type="entry name" value="S_TKc"/>
    <property type="match status" value="1"/>
</dbReference>
<dbReference type="PANTHER" id="PTHR22967:SF57">
    <property type="entry name" value="AUXILIN, ISOFORM A-RELATED"/>
    <property type="match status" value="1"/>
</dbReference>
<feature type="compositionally biased region" description="Polar residues" evidence="11">
    <location>
        <begin position="389"/>
        <end position="410"/>
    </location>
</feature>
<dbReference type="InterPro" id="IPR000719">
    <property type="entry name" value="Prot_kinase_dom"/>
</dbReference>
<comment type="catalytic activity">
    <reaction evidence="8">
        <text>L-seryl-[protein] + ATP = O-phospho-L-seryl-[protein] + ADP + H(+)</text>
        <dbReference type="Rhea" id="RHEA:17989"/>
        <dbReference type="Rhea" id="RHEA-COMP:9863"/>
        <dbReference type="Rhea" id="RHEA-COMP:11604"/>
        <dbReference type="ChEBI" id="CHEBI:15378"/>
        <dbReference type="ChEBI" id="CHEBI:29999"/>
        <dbReference type="ChEBI" id="CHEBI:30616"/>
        <dbReference type="ChEBI" id="CHEBI:83421"/>
        <dbReference type="ChEBI" id="CHEBI:456216"/>
        <dbReference type="EC" id="2.7.11.1"/>
    </reaction>
</comment>
<evidence type="ECO:0000256" key="6">
    <source>
        <dbReference type="ARBA" id="ARBA00022840"/>
    </source>
</evidence>
<feature type="binding site" evidence="9">
    <location>
        <position position="58"/>
    </location>
    <ligand>
        <name>ATP</name>
        <dbReference type="ChEBI" id="CHEBI:30616"/>
    </ligand>
</feature>
<evidence type="ECO:0000256" key="11">
    <source>
        <dbReference type="SAM" id="MobiDB-lite"/>
    </source>
</evidence>
<evidence type="ECO:0000256" key="4">
    <source>
        <dbReference type="ARBA" id="ARBA00022741"/>
    </source>
</evidence>
<feature type="compositionally biased region" description="Polar residues" evidence="11">
    <location>
        <begin position="903"/>
        <end position="912"/>
    </location>
</feature>
<evidence type="ECO:0000256" key="1">
    <source>
        <dbReference type="ARBA" id="ARBA00012513"/>
    </source>
</evidence>
<protein>
    <recommendedName>
        <fullName evidence="1">non-specific serine/threonine protein kinase</fullName>
        <ecNumber evidence="1">2.7.11.1</ecNumber>
    </recommendedName>
</protein>
<evidence type="ECO:0000313" key="13">
    <source>
        <dbReference type="EMBL" id="GLI65494.1"/>
    </source>
</evidence>
<keyword evidence="5" id="KW-0418">Kinase</keyword>
<accession>A0ABQ5S7S4</accession>
<feature type="compositionally biased region" description="Polar residues" evidence="11">
    <location>
        <begin position="512"/>
        <end position="537"/>
    </location>
</feature>
<organism evidence="13 14">
    <name type="scientific">Volvox africanus</name>
    <dbReference type="NCBI Taxonomy" id="51714"/>
    <lineage>
        <taxon>Eukaryota</taxon>
        <taxon>Viridiplantae</taxon>
        <taxon>Chlorophyta</taxon>
        <taxon>core chlorophytes</taxon>
        <taxon>Chlorophyceae</taxon>
        <taxon>CS clade</taxon>
        <taxon>Chlamydomonadales</taxon>
        <taxon>Volvocaceae</taxon>
        <taxon>Volvox</taxon>
    </lineage>
</organism>
<feature type="region of interest" description="Disordered" evidence="11">
    <location>
        <begin position="306"/>
        <end position="539"/>
    </location>
</feature>
<comment type="caution">
    <text evidence="13">The sequence shown here is derived from an EMBL/GenBank/DDBJ whole genome shotgun (WGS) entry which is preliminary data.</text>
</comment>
<feature type="compositionally biased region" description="Low complexity" evidence="11">
    <location>
        <begin position="875"/>
        <end position="902"/>
    </location>
</feature>
<evidence type="ECO:0000256" key="10">
    <source>
        <dbReference type="SAM" id="Coils"/>
    </source>
</evidence>
<feature type="compositionally biased region" description="Low complexity" evidence="11">
    <location>
        <begin position="451"/>
        <end position="468"/>
    </location>
</feature>
<evidence type="ECO:0000259" key="12">
    <source>
        <dbReference type="PROSITE" id="PS50011"/>
    </source>
</evidence>
<keyword evidence="2" id="KW-0723">Serine/threonine-protein kinase</keyword>
<dbReference type="PROSITE" id="PS00107">
    <property type="entry name" value="PROTEIN_KINASE_ATP"/>
    <property type="match status" value="1"/>
</dbReference>
<dbReference type="Gene3D" id="1.10.510.10">
    <property type="entry name" value="Transferase(Phosphotransferase) domain 1"/>
    <property type="match status" value="1"/>
</dbReference>
<evidence type="ECO:0000256" key="3">
    <source>
        <dbReference type="ARBA" id="ARBA00022679"/>
    </source>
</evidence>
<sequence>MKKLFDKVGKKRDSNSLVGKVVLVGQYSVKVEALIGEGGFATIYRCVDMKSGHTFALKHMRLGADADAIKEVQREAKTMARLKGHPNILKLHAVAFAGPVGAETDGFMLLDFCPQTLLEAMQRSSFNLDDFLVYEVFQDVVWAVAHMHKCNPPLAHRDLKAENVLKNGEGRWVICDFGSSTARAQVYDTPAEIAVEEENIRRTTTPAYRAPEMWDLYARQRIDTAVDVWALGVLLYVLAFGKLPFQGDSKLSILYGKYDMPPGRPAAMRSLIQDMLQVNPKDRPDIFQVISKLDILRNALSCDPTDSLPSQPLSVPPPVQQQSQQPAGAYAHPQAHPQPHAQQQRQQSVPGPDVGATTQSYPNHHGLAVQPQGSYSGQSEAQQHRAHSPTANGQPSSWTNGSAAPYNTPQMPVHPQPQLQSHTLTHAHPQPQAQPPQPQYHQPHPSPYRTPQHGQQHQPSQSQPGQPQLYAPSSGASHTGPGPGPGSATVAAAASPTQLRTAAVAPPAQRIPSRQSSFNPQWPATTAPARQQQSVQQPAAGPVLPASQLVNLMDAAMAEPVPSATAASGPDWELGFHSGSGAGRGSGNAAALHSTPQDVMTTVASAAFTSPASAAHTPSVQLHQHKRTGSSSEPGRLHSASPMATAGAAAVHATMGFGDDNVDWGEHPAFAWSASHQQLQQSNSQLLRMESMSGSMGPSGAGGAGGDGGGSASAASPAMPLAPQAAGYLHSTSNSASSQRSPLSMSAVAALPSGIVRPVSVAAAAPPPPPQPQQAWSVGSSVVAGQIVSTSEAAGTAMARSASSVIQRAGSFELVPGGSAEVESLRAQLQDVTAANSQLEGRVQQLEGIVASQDAMIQRLASELRALILHQQQPQQQSSLSLPSPQKQQQPVQSKLQQQQQQHGATISQQPVGLSGCNINGSDGGGGGGPSTGLLRSVAPGSATQMPARGDASAGTGVDAGGGNAGSGDGILGDCGGDNGGRGGGAVVLPGSQARAAATHNFEPETWSIIGEQSTSGTAIYPPIRYEDLA</sequence>
<dbReference type="InterPro" id="IPR017441">
    <property type="entry name" value="Protein_kinase_ATP_BS"/>
</dbReference>
<feature type="domain" description="Protein kinase" evidence="12">
    <location>
        <begin position="29"/>
        <end position="296"/>
    </location>
</feature>
<evidence type="ECO:0000256" key="5">
    <source>
        <dbReference type="ARBA" id="ARBA00022777"/>
    </source>
</evidence>
<evidence type="ECO:0000256" key="2">
    <source>
        <dbReference type="ARBA" id="ARBA00022527"/>
    </source>
</evidence>
<keyword evidence="10" id="KW-0175">Coiled coil</keyword>
<dbReference type="SUPFAM" id="SSF56112">
    <property type="entry name" value="Protein kinase-like (PK-like)"/>
    <property type="match status" value="1"/>
</dbReference>
<feature type="region of interest" description="Disordered" evidence="11">
    <location>
        <begin position="614"/>
        <end position="646"/>
    </location>
</feature>
<comment type="catalytic activity">
    <reaction evidence="7">
        <text>L-threonyl-[protein] + ATP = O-phospho-L-threonyl-[protein] + ADP + H(+)</text>
        <dbReference type="Rhea" id="RHEA:46608"/>
        <dbReference type="Rhea" id="RHEA-COMP:11060"/>
        <dbReference type="Rhea" id="RHEA-COMP:11605"/>
        <dbReference type="ChEBI" id="CHEBI:15378"/>
        <dbReference type="ChEBI" id="CHEBI:30013"/>
        <dbReference type="ChEBI" id="CHEBI:30616"/>
        <dbReference type="ChEBI" id="CHEBI:61977"/>
        <dbReference type="ChEBI" id="CHEBI:456216"/>
        <dbReference type="EC" id="2.7.11.1"/>
    </reaction>
</comment>
<feature type="region of interest" description="Disordered" evidence="11">
    <location>
        <begin position="689"/>
        <end position="718"/>
    </location>
</feature>
<feature type="compositionally biased region" description="Gly residues" evidence="11">
    <location>
        <begin position="922"/>
        <end position="931"/>
    </location>
</feature>
<proteinExistence type="predicted"/>
<reference evidence="13 14" key="1">
    <citation type="journal article" date="2023" name="IScience">
        <title>Expanded male sex-determining region conserved during the evolution of homothallism in the green alga Volvox.</title>
        <authorList>
            <person name="Yamamoto K."/>
            <person name="Matsuzaki R."/>
            <person name="Mahakham W."/>
            <person name="Heman W."/>
            <person name="Sekimoto H."/>
            <person name="Kawachi M."/>
            <person name="Minakuchi Y."/>
            <person name="Toyoda A."/>
            <person name="Nozaki H."/>
        </authorList>
    </citation>
    <scope>NUCLEOTIDE SEQUENCE [LARGE SCALE GENOMIC DNA]</scope>
    <source>
        <strain evidence="13 14">NIES-4468</strain>
    </source>
</reference>
<feature type="compositionally biased region" description="Gly residues" evidence="11">
    <location>
        <begin position="697"/>
        <end position="711"/>
    </location>
</feature>
<keyword evidence="4 9" id="KW-0547">Nucleotide-binding</keyword>
<dbReference type="PROSITE" id="PS50011">
    <property type="entry name" value="PROTEIN_KINASE_DOM"/>
    <property type="match status" value="1"/>
</dbReference>
<dbReference type="EMBL" id="BSDZ01000024">
    <property type="protein sequence ID" value="GLI65494.1"/>
    <property type="molecule type" value="Genomic_DNA"/>
</dbReference>
<feature type="coiled-coil region" evidence="10">
    <location>
        <begin position="822"/>
        <end position="849"/>
    </location>
</feature>
<dbReference type="Pfam" id="PF00069">
    <property type="entry name" value="Pkinase"/>
    <property type="match status" value="1"/>
</dbReference>